<feature type="transmembrane region" description="Helical" evidence="1">
    <location>
        <begin position="37"/>
        <end position="59"/>
    </location>
</feature>
<keyword evidence="1" id="KW-0472">Membrane</keyword>
<organism evidence="2 3">
    <name type="scientific">Candidatus Magasanikbacteria bacterium GW2011_GWC2_41_17</name>
    <dbReference type="NCBI Taxonomy" id="1619048"/>
    <lineage>
        <taxon>Bacteria</taxon>
        <taxon>Candidatus Magasanikiibacteriota</taxon>
    </lineage>
</organism>
<comment type="caution">
    <text evidence="2">The sequence shown here is derived from an EMBL/GenBank/DDBJ whole genome shotgun (WGS) entry which is preliminary data.</text>
</comment>
<evidence type="ECO:0000313" key="2">
    <source>
        <dbReference type="EMBL" id="KKR97660.1"/>
    </source>
</evidence>
<reference evidence="2 3" key="1">
    <citation type="journal article" date="2015" name="Nature">
        <title>rRNA introns, odd ribosomes, and small enigmatic genomes across a large radiation of phyla.</title>
        <authorList>
            <person name="Brown C.T."/>
            <person name="Hug L.A."/>
            <person name="Thomas B.C."/>
            <person name="Sharon I."/>
            <person name="Castelle C.J."/>
            <person name="Singh A."/>
            <person name="Wilkins M.J."/>
            <person name="Williams K.H."/>
            <person name="Banfield J.F."/>
        </authorList>
    </citation>
    <scope>NUCLEOTIDE SEQUENCE [LARGE SCALE GENOMIC DNA]</scope>
</reference>
<protein>
    <submittedName>
        <fullName evidence="2">Uncharacterized protein</fullName>
    </submittedName>
</protein>
<feature type="transmembrane region" description="Helical" evidence="1">
    <location>
        <begin position="12"/>
        <end position="31"/>
    </location>
</feature>
<dbReference type="Proteomes" id="UP000034108">
    <property type="component" value="Unassembled WGS sequence"/>
</dbReference>
<feature type="transmembrane region" description="Helical" evidence="1">
    <location>
        <begin position="197"/>
        <end position="215"/>
    </location>
</feature>
<dbReference type="AlphaFoldDB" id="A0A0G0XLK8"/>
<accession>A0A0G0XLK8</accession>
<keyword evidence="1" id="KW-0812">Transmembrane</keyword>
<dbReference type="EMBL" id="LCAV01000026">
    <property type="protein sequence ID" value="KKR97660.1"/>
    <property type="molecule type" value="Genomic_DNA"/>
</dbReference>
<proteinExistence type="predicted"/>
<gene>
    <name evidence="2" type="ORF">UU49_C0026G0015</name>
</gene>
<evidence type="ECO:0000256" key="1">
    <source>
        <dbReference type="SAM" id="Phobius"/>
    </source>
</evidence>
<name>A0A0G0XLK8_9BACT</name>
<evidence type="ECO:0000313" key="3">
    <source>
        <dbReference type="Proteomes" id="UP000034108"/>
    </source>
</evidence>
<keyword evidence="1" id="KW-1133">Transmembrane helix</keyword>
<feature type="transmembrane region" description="Helical" evidence="1">
    <location>
        <begin position="172"/>
        <end position="191"/>
    </location>
</feature>
<sequence>MRHDSRVADKRAITQVAIFLAGAVRSGVTVAGLRSGLAGAALTGVIHGAGIAVVAGLAIHRRLAVLAPECLIADIQGALVVVIAVQRGRAHALTLFAGVNDSAHRAVIAVRAVCDWQMGALAILANIVRAFVEIAGAVLAVWREHTTGCWVARVVGADITVFALDTRSRADAVGADISAGASIVIVAGAAFIHRCHFALAAFGLAGVFLVHNALVRHYSCVADQRAVAEVVVLGPDAVSVRGALADICPAYAGYIRADVTDSTAVAVITSGLIGRIDTALQRLADIVSADVAIVTLQFFASLAFSRIAEITYGAQTPVFARIVVVGSVHTAVFLVTRVVSAGIVVVADDCLTNTDILLAGVNFGASVVIVAGRAIHLADTDCCHRS</sequence>